<sequence>MKPWNTVGEAVSPDGTRLELVEHDGEYIIKADDLPLMSTRMHFSEMELARLVCTKLKSNAKVMIGGLGLGYTLRSALDLIPKDGVVVQVELVPEVIEWNKGPLGPFNNHPLKDTRTEIVQDDISKVIRQSQNNYDSIILDVDNGPSPLINERNAWLYTNQGLQSIRKALKNQGQVAIWSANDDPRFISHMKRNGFLAEKHYIQAHKGKGGIRHVIFTGRKI</sequence>
<dbReference type="GO" id="GO:0006596">
    <property type="term" value="P:polyamine biosynthetic process"/>
    <property type="evidence" value="ECO:0007669"/>
    <property type="project" value="UniProtKB-KW"/>
</dbReference>
<evidence type="ECO:0000256" key="1">
    <source>
        <dbReference type="ARBA" id="ARBA00023115"/>
    </source>
</evidence>
<accession>A0A381ST77</accession>
<protein>
    <recommendedName>
        <fullName evidence="3">PABS domain-containing protein</fullName>
    </recommendedName>
</protein>
<dbReference type="SUPFAM" id="SSF53335">
    <property type="entry name" value="S-adenosyl-L-methionine-dependent methyltransferases"/>
    <property type="match status" value="1"/>
</dbReference>
<dbReference type="PANTHER" id="PTHR43317">
    <property type="entry name" value="THERMOSPERMINE SYNTHASE ACAULIS5"/>
    <property type="match status" value="1"/>
</dbReference>
<dbReference type="PANTHER" id="PTHR43317:SF3">
    <property type="entry name" value="BLR2883 PROTEIN"/>
    <property type="match status" value="1"/>
</dbReference>
<proteinExistence type="predicted"/>
<keyword evidence="1" id="KW-0620">Polyamine biosynthesis</keyword>
<dbReference type="EMBL" id="UINC01003537">
    <property type="protein sequence ID" value="SVA07200.1"/>
    <property type="molecule type" value="Genomic_DNA"/>
</dbReference>
<reference evidence="2" key="1">
    <citation type="submission" date="2018-05" db="EMBL/GenBank/DDBJ databases">
        <authorList>
            <person name="Lanie J.A."/>
            <person name="Ng W.-L."/>
            <person name="Kazmierczak K.M."/>
            <person name="Andrzejewski T.M."/>
            <person name="Davidsen T.M."/>
            <person name="Wayne K.J."/>
            <person name="Tettelin H."/>
            <person name="Glass J.I."/>
            <person name="Rusch D."/>
            <person name="Podicherti R."/>
            <person name="Tsui H.-C.T."/>
            <person name="Winkler M.E."/>
        </authorList>
    </citation>
    <scope>NUCLEOTIDE SEQUENCE</scope>
</reference>
<name>A0A381ST77_9ZZZZ</name>
<dbReference type="AlphaFoldDB" id="A0A381ST77"/>
<evidence type="ECO:0008006" key="3">
    <source>
        <dbReference type="Google" id="ProtNLM"/>
    </source>
</evidence>
<gene>
    <name evidence="2" type="ORF">METZ01_LOCUS60054</name>
</gene>
<dbReference type="Gene3D" id="3.40.50.150">
    <property type="entry name" value="Vaccinia Virus protein VP39"/>
    <property type="match status" value="1"/>
</dbReference>
<dbReference type="InterPro" id="IPR029063">
    <property type="entry name" value="SAM-dependent_MTases_sf"/>
</dbReference>
<dbReference type="Pfam" id="PF01564">
    <property type="entry name" value="Spermine_synth"/>
    <property type="match status" value="1"/>
</dbReference>
<evidence type="ECO:0000313" key="2">
    <source>
        <dbReference type="EMBL" id="SVA07200.1"/>
    </source>
</evidence>
<organism evidence="2">
    <name type="scientific">marine metagenome</name>
    <dbReference type="NCBI Taxonomy" id="408172"/>
    <lineage>
        <taxon>unclassified sequences</taxon>
        <taxon>metagenomes</taxon>
        <taxon>ecological metagenomes</taxon>
    </lineage>
</organism>